<evidence type="ECO:0000256" key="14">
    <source>
        <dbReference type="ARBA" id="ARBA00023146"/>
    </source>
</evidence>
<dbReference type="InterPro" id="IPR004495">
    <property type="entry name" value="Met-tRNA-synth_bsu_C"/>
</dbReference>
<dbReference type="Gene3D" id="3.40.50.620">
    <property type="entry name" value="HUPs"/>
    <property type="match status" value="1"/>
</dbReference>
<dbReference type="PANTHER" id="PTHR45765">
    <property type="entry name" value="METHIONINE--TRNA LIGASE"/>
    <property type="match status" value="1"/>
</dbReference>
<comment type="similarity">
    <text evidence="3 16">Belongs to the class-I aminoacyl-tRNA synthetase family. MetG type 1 subfamily.</text>
</comment>
<sequence>MSQLNKYKRFTITSALPYANGPLHIGHLAGAYLPADIFVRYLRLLKKDVVYICGSDEHGAAITIKAKKEGTTPQAIIDKYHQQIKESFEEFGMSFDIYHRTSSAIHHDLSQEFFLNLYEKDEFIEKFSEQYYDEDFDQFLADRYITGTCPVCSNDRAYGDQCENCGTSLNPTDLINPISTLSGKAPVLKPTKHWYLPLDKYQPWLEKWIDEKEGEWKVNVFGQCRSWLKSGLQPRSMTRDLDWGIDVPLEEAKGKKLYVWMDAPIGYISATKQWAIDNNKDWQLYWKKQANDADDTCLMHFIGKDNIVFHCIIFPAILKAHGEYVLPQNVPANEFLNLEGDKLSTSRNHAVWLHEYLEEFPGKQDELRYVLTSILPETSDSEFTWKDYQARVNNELVAILGNYVNRVMILMHKFFDGKVESETGGIKLTDESLNTEIGQYYDELAKNLESYRFRQALQNVMDMARLGNRYLTEQEPWKTIKTDPAAAKNALHNSLVLIGHLATCLQPFLPRTAEKIFGMLNVTPIALDQEVEFTNGHQLNAAALLFEKVEDEAIEKQIQKLADKKAAAMVAPQQAPVAPAKANITFDDFVGMDIRTGTILTAEKVAKTKKLLKLTIDTGIDQRTVVSGIAEHYEPEAIIGKQVSILVNLEPREIKGIMSQGMILMAENAEGKLSFVAPADEMPNGSVVR</sequence>
<dbReference type="EC" id="6.1.1.10" evidence="16"/>
<dbReference type="CDD" id="cd07957">
    <property type="entry name" value="Anticodon_Ia_Met"/>
    <property type="match status" value="1"/>
</dbReference>
<dbReference type="Proteomes" id="UP001597010">
    <property type="component" value="Unassembled WGS sequence"/>
</dbReference>
<dbReference type="Gene3D" id="2.40.50.140">
    <property type="entry name" value="Nucleic acid-binding proteins"/>
    <property type="match status" value="1"/>
</dbReference>
<dbReference type="InterPro" id="IPR012340">
    <property type="entry name" value="NA-bd_OB-fold"/>
</dbReference>
<keyword evidence="14 16" id="KW-0030">Aminoacyl-tRNA synthetase</keyword>
<feature type="binding site" evidence="16">
    <location>
        <position position="345"/>
    </location>
    <ligand>
        <name>ATP</name>
        <dbReference type="ChEBI" id="CHEBI:30616"/>
    </ligand>
</feature>
<dbReference type="Pfam" id="PF09334">
    <property type="entry name" value="tRNA-synt_1g"/>
    <property type="match status" value="1"/>
</dbReference>
<dbReference type="EMBL" id="JBHTHZ010000014">
    <property type="protein sequence ID" value="MFD0795575.1"/>
    <property type="molecule type" value="Genomic_DNA"/>
</dbReference>
<organism evidence="18 19">
    <name type="scientific">Mucilaginibacter litoreus</name>
    <dbReference type="NCBI Taxonomy" id="1048221"/>
    <lineage>
        <taxon>Bacteria</taxon>
        <taxon>Pseudomonadati</taxon>
        <taxon>Bacteroidota</taxon>
        <taxon>Sphingobacteriia</taxon>
        <taxon>Sphingobacteriales</taxon>
        <taxon>Sphingobacteriaceae</taxon>
        <taxon>Mucilaginibacter</taxon>
    </lineage>
</organism>
<evidence type="ECO:0000256" key="6">
    <source>
        <dbReference type="ARBA" id="ARBA00022555"/>
    </source>
</evidence>
<dbReference type="NCBIfam" id="NF001100">
    <property type="entry name" value="PRK00133.1"/>
    <property type="match status" value="1"/>
</dbReference>
<feature type="binding site" evidence="16">
    <location>
        <position position="152"/>
    </location>
    <ligand>
        <name>Zn(2+)</name>
        <dbReference type="ChEBI" id="CHEBI:29105"/>
    </ligand>
</feature>
<dbReference type="NCBIfam" id="TIGR00398">
    <property type="entry name" value="metG"/>
    <property type="match status" value="1"/>
</dbReference>
<evidence type="ECO:0000256" key="13">
    <source>
        <dbReference type="ARBA" id="ARBA00022917"/>
    </source>
</evidence>
<proteinExistence type="inferred from homology"/>
<comment type="catalytic activity">
    <reaction evidence="15 16">
        <text>tRNA(Met) + L-methionine + ATP = L-methionyl-tRNA(Met) + AMP + diphosphate</text>
        <dbReference type="Rhea" id="RHEA:13481"/>
        <dbReference type="Rhea" id="RHEA-COMP:9667"/>
        <dbReference type="Rhea" id="RHEA-COMP:9698"/>
        <dbReference type="ChEBI" id="CHEBI:30616"/>
        <dbReference type="ChEBI" id="CHEBI:33019"/>
        <dbReference type="ChEBI" id="CHEBI:57844"/>
        <dbReference type="ChEBI" id="CHEBI:78442"/>
        <dbReference type="ChEBI" id="CHEBI:78530"/>
        <dbReference type="ChEBI" id="CHEBI:456215"/>
        <dbReference type="EC" id="6.1.1.10"/>
    </reaction>
</comment>
<keyword evidence="8 16" id="KW-0479">Metal-binding</keyword>
<dbReference type="InterPro" id="IPR041872">
    <property type="entry name" value="Anticodon_Met"/>
</dbReference>
<dbReference type="NCBIfam" id="TIGR00399">
    <property type="entry name" value="metG_C_term"/>
    <property type="match status" value="1"/>
</dbReference>
<dbReference type="Gene3D" id="2.20.28.20">
    <property type="entry name" value="Methionyl-tRNA synthetase, Zn-domain"/>
    <property type="match status" value="1"/>
</dbReference>
<dbReference type="InterPro" id="IPR023458">
    <property type="entry name" value="Met-tRNA_ligase_1"/>
</dbReference>
<evidence type="ECO:0000256" key="9">
    <source>
        <dbReference type="ARBA" id="ARBA00022741"/>
    </source>
</evidence>
<dbReference type="CDD" id="cd02800">
    <property type="entry name" value="tRNA_bind_EcMetRS_like"/>
    <property type="match status" value="1"/>
</dbReference>
<dbReference type="PROSITE" id="PS00178">
    <property type="entry name" value="AA_TRNA_LIGASE_I"/>
    <property type="match status" value="1"/>
</dbReference>
<evidence type="ECO:0000313" key="19">
    <source>
        <dbReference type="Proteomes" id="UP001597010"/>
    </source>
</evidence>
<dbReference type="InterPro" id="IPR029038">
    <property type="entry name" value="MetRS_Zn"/>
</dbReference>
<keyword evidence="11 16" id="KW-0067">ATP-binding</keyword>
<protein>
    <recommendedName>
        <fullName evidence="16">Methionine--tRNA ligase</fullName>
        <ecNumber evidence="16">6.1.1.10</ecNumber>
    </recommendedName>
    <alternativeName>
        <fullName evidence="16">Methionyl-tRNA synthetase</fullName>
        <shortName evidence="16">MetRS</shortName>
    </alternativeName>
</protein>
<dbReference type="SUPFAM" id="SSF57770">
    <property type="entry name" value="Methionyl-tRNA synthetase (MetRS), Zn-domain"/>
    <property type="match status" value="1"/>
</dbReference>
<dbReference type="HAMAP" id="MF_00098">
    <property type="entry name" value="Met_tRNA_synth_type1"/>
    <property type="match status" value="1"/>
</dbReference>
<reference evidence="19" key="1">
    <citation type="journal article" date="2019" name="Int. J. Syst. Evol. Microbiol.">
        <title>The Global Catalogue of Microorganisms (GCM) 10K type strain sequencing project: providing services to taxonomists for standard genome sequencing and annotation.</title>
        <authorList>
            <consortium name="The Broad Institute Genomics Platform"/>
            <consortium name="The Broad Institute Genome Sequencing Center for Infectious Disease"/>
            <person name="Wu L."/>
            <person name="Ma J."/>
        </authorList>
    </citation>
    <scope>NUCLEOTIDE SEQUENCE [LARGE SCALE GENOMIC DNA]</scope>
    <source>
        <strain evidence="19">CCUG 61484</strain>
    </source>
</reference>
<dbReference type="InterPro" id="IPR014758">
    <property type="entry name" value="Met-tRNA_synth"/>
</dbReference>
<evidence type="ECO:0000256" key="3">
    <source>
        <dbReference type="ARBA" id="ARBA00008258"/>
    </source>
</evidence>
<keyword evidence="10 16" id="KW-0862">Zinc</keyword>
<dbReference type="Pfam" id="PF01588">
    <property type="entry name" value="tRNA_bind"/>
    <property type="match status" value="1"/>
</dbReference>
<dbReference type="InterPro" id="IPR033911">
    <property type="entry name" value="MetRS_core"/>
</dbReference>
<feature type="binding site" evidence="16">
    <location>
        <position position="165"/>
    </location>
    <ligand>
        <name>Zn(2+)</name>
        <dbReference type="ChEBI" id="CHEBI:29105"/>
    </ligand>
</feature>
<comment type="subunit">
    <text evidence="4 16">Homodimer.</text>
</comment>
<feature type="domain" description="TRNA-binding" evidence="17">
    <location>
        <begin position="588"/>
        <end position="689"/>
    </location>
</feature>
<evidence type="ECO:0000256" key="5">
    <source>
        <dbReference type="ARBA" id="ARBA00022490"/>
    </source>
</evidence>
<dbReference type="SUPFAM" id="SSF47323">
    <property type="entry name" value="Anticodon-binding domain of a subclass of class I aminoacyl-tRNA synthetases"/>
    <property type="match status" value="1"/>
</dbReference>
<accession>A0ABW3AXD3</accession>
<keyword evidence="6 16" id="KW-0820">tRNA-binding</keyword>
<dbReference type="PANTHER" id="PTHR45765:SF1">
    <property type="entry name" value="METHIONINE--TRNA LIGASE, CYTOPLASMIC"/>
    <property type="match status" value="1"/>
</dbReference>
<dbReference type="SUPFAM" id="SSF52374">
    <property type="entry name" value="Nucleotidylyl transferase"/>
    <property type="match status" value="1"/>
</dbReference>
<feature type="binding site" evidence="16">
    <location>
        <position position="162"/>
    </location>
    <ligand>
        <name>Zn(2+)</name>
        <dbReference type="ChEBI" id="CHEBI:29105"/>
    </ligand>
</feature>
<dbReference type="SUPFAM" id="SSF50249">
    <property type="entry name" value="Nucleic acid-binding proteins"/>
    <property type="match status" value="1"/>
</dbReference>
<evidence type="ECO:0000313" key="18">
    <source>
        <dbReference type="EMBL" id="MFD0795575.1"/>
    </source>
</evidence>
<dbReference type="CDD" id="cd00814">
    <property type="entry name" value="MetRS_core"/>
    <property type="match status" value="1"/>
</dbReference>
<evidence type="ECO:0000256" key="16">
    <source>
        <dbReference type="HAMAP-Rule" id="MF_00098"/>
    </source>
</evidence>
<dbReference type="PRINTS" id="PR01041">
    <property type="entry name" value="TRNASYNTHMET"/>
</dbReference>
<evidence type="ECO:0000256" key="1">
    <source>
        <dbReference type="ARBA" id="ARBA00003314"/>
    </source>
</evidence>
<keyword evidence="5 16" id="KW-0963">Cytoplasm</keyword>
<evidence type="ECO:0000256" key="15">
    <source>
        <dbReference type="ARBA" id="ARBA00047364"/>
    </source>
</evidence>
<dbReference type="InterPro" id="IPR015413">
    <property type="entry name" value="Methionyl/Leucyl_tRNA_Synth"/>
</dbReference>
<gene>
    <name evidence="16 18" type="primary">metG</name>
    <name evidence="18" type="ORF">ACFQZX_18275</name>
</gene>
<feature type="short sequence motif" description="'KMSKS' region" evidence="16">
    <location>
        <begin position="342"/>
        <end position="346"/>
    </location>
</feature>
<keyword evidence="7 16" id="KW-0436">Ligase</keyword>
<evidence type="ECO:0000256" key="8">
    <source>
        <dbReference type="ARBA" id="ARBA00022723"/>
    </source>
</evidence>
<dbReference type="InterPro" id="IPR002547">
    <property type="entry name" value="tRNA-bd_dom"/>
</dbReference>
<dbReference type="InterPro" id="IPR009080">
    <property type="entry name" value="tRNAsynth_Ia_anticodon-bd"/>
</dbReference>
<keyword evidence="13 16" id="KW-0648">Protein biosynthesis</keyword>
<keyword evidence="12 16" id="KW-0694">RNA-binding</keyword>
<dbReference type="Pfam" id="PF19303">
    <property type="entry name" value="Anticodon_3"/>
    <property type="match status" value="1"/>
</dbReference>
<dbReference type="InterPro" id="IPR001412">
    <property type="entry name" value="aa-tRNA-synth_I_CS"/>
</dbReference>
<dbReference type="RefSeq" id="WP_377118103.1">
    <property type="nucleotide sequence ID" value="NZ_JBHTHZ010000014.1"/>
</dbReference>
<evidence type="ECO:0000256" key="4">
    <source>
        <dbReference type="ARBA" id="ARBA00011738"/>
    </source>
</evidence>
<comment type="caution">
    <text evidence="18">The sequence shown here is derived from an EMBL/GenBank/DDBJ whole genome shotgun (WGS) entry which is preliminary data.</text>
</comment>
<comment type="function">
    <text evidence="1 16">Is required not only for elongation of protein synthesis but also for the initiation of all mRNA translation through initiator tRNA(fMet) aminoacylation.</text>
</comment>
<dbReference type="PROSITE" id="PS50886">
    <property type="entry name" value="TRBD"/>
    <property type="match status" value="1"/>
</dbReference>
<feature type="short sequence motif" description="'HIGH' region" evidence="16">
    <location>
        <begin position="17"/>
        <end position="27"/>
    </location>
</feature>
<keyword evidence="9 16" id="KW-0547">Nucleotide-binding</keyword>
<evidence type="ECO:0000256" key="2">
    <source>
        <dbReference type="ARBA" id="ARBA00004496"/>
    </source>
</evidence>
<comment type="subcellular location">
    <subcellularLocation>
        <location evidence="2 16">Cytoplasm</location>
    </subcellularLocation>
</comment>
<dbReference type="GO" id="GO:0004825">
    <property type="term" value="F:methionine-tRNA ligase activity"/>
    <property type="evidence" value="ECO:0007669"/>
    <property type="project" value="UniProtKB-EC"/>
</dbReference>
<evidence type="ECO:0000256" key="12">
    <source>
        <dbReference type="ARBA" id="ARBA00022884"/>
    </source>
</evidence>
<dbReference type="InterPro" id="IPR014729">
    <property type="entry name" value="Rossmann-like_a/b/a_fold"/>
</dbReference>
<evidence type="ECO:0000256" key="7">
    <source>
        <dbReference type="ARBA" id="ARBA00022598"/>
    </source>
</evidence>
<evidence type="ECO:0000256" key="10">
    <source>
        <dbReference type="ARBA" id="ARBA00022833"/>
    </source>
</evidence>
<keyword evidence="19" id="KW-1185">Reference proteome</keyword>
<comment type="cofactor">
    <cofactor evidence="16">
        <name>Zn(2+)</name>
        <dbReference type="ChEBI" id="CHEBI:29105"/>
    </cofactor>
    <text evidence="16">Binds 1 zinc ion per subunit.</text>
</comment>
<name>A0ABW3AXD3_9SPHI</name>
<feature type="binding site" evidence="16">
    <location>
        <position position="149"/>
    </location>
    <ligand>
        <name>Zn(2+)</name>
        <dbReference type="ChEBI" id="CHEBI:29105"/>
    </ligand>
</feature>
<evidence type="ECO:0000259" key="17">
    <source>
        <dbReference type="PROSITE" id="PS50886"/>
    </source>
</evidence>
<evidence type="ECO:0000256" key="11">
    <source>
        <dbReference type="ARBA" id="ARBA00022840"/>
    </source>
</evidence>
<dbReference type="Gene3D" id="1.10.730.10">
    <property type="entry name" value="Isoleucyl-tRNA Synthetase, Domain 1"/>
    <property type="match status" value="1"/>
</dbReference>